<reference evidence="1 2" key="1">
    <citation type="submission" date="2018-04" db="EMBL/GenBank/DDBJ databases">
        <title>WGS assembly of Panicum hallii var. hallii HAL2.</title>
        <authorList>
            <person name="Lovell J."/>
            <person name="Jenkins J."/>
            <person name="Lowry D."/>
            <person name="Mamidi S."/>
            <person name="Sreedasyam A."/>
            <person name="Weng X."/>
            <person name="Barry K."/>
            <person name="Bonette J."/>
            <person name="Campitelli B."/>
            <person name="Daum C."/>
            <person name="Gordon S."/>
            <person name="Gould B."/>
            <person name="Lipzen A."/>
            <person name="MacQueen A."/>
            <person name="Palacio-Mejia J."/>
            <person name="Plott C."/>
            <person name="Shakirov E."/>
            <person name="Shu S."/>
            <person name="Yoshinaga Y."/>
            <person name="Zane M."/>
            <person name="Rokhsar D."/>
            <person name="Grimwood J."/>
            <person name="Schmutz J."/>
            <person name="Juenger T."/>
        </authorList>
    </citation>
    <scope>NUCLEOTIDE SEQUENCE [LARGE SCALE GENOMIC DNA]</scope>
    <source>
        <strain evidence="2">cv. HAL2</strain>
    </source>
</reference>
<organism evidence="1 2">
    <name type="scientific">Panicum hallii var. hallii</name>
    <dbReference type="NCBI Taxonomy" id="1504633"/>
    <lineage>
        <taxon>Eukaryota</taxon>
        <taxon>Viridiplantae</taxon>
        <taxon>Streptophyta</taxon>
        <taxon>Embryophyta</taxon>
        <taxon>Tracheophyta</taxon>
        <taxon>Spermatophyta</taxon>
        <taxon>Magnoliopsida</taxon>
        <taxon>Liliopsida</taxon>
        <taxon>Poales</taxon>
        <taxon>Poaceae</taxon>
        <taxon>PACMAD clade</taxon>
        <taxon>Panicoideae</taxon>
        <taxon>Panicodae</taxon>
        <taxon>Paniceae</taxon>
        <taxon>Panicinae</taxon>
        <taxon>Panicum</taxon>
        <taxon>Panicum sect. Panicum</taxon>
    </lineage>
</organism>
<proteinExistence type="predicted"/>
<sequence length="103" mass="11041">MIDPDHAITSDKSIDAESLTKSTSGQLIKYAPVSAKPLIGHDAPTLKDFMNGKRTRNTKSLASIKKKKITDGSSSAIATPTLDVSSMTANLIQSTQVFFSRSQ</sequence>
<name>A0A2T7EQ38_9POAL</name>
<protein>
    <submittedName>
        <fullName evidence="1">Uncharacterized protein</fullName>
    </submittedName>
</protein>
<evidence type="ECO:0000313" key="1">
    <source>
        <dbReference type="EMBL" id="PUZ69943.1"/>
    </source>
</evidence>
<dbReference type="Proteomes" id="UP000244336">
    <property type="component" value="Chromosome 2"/>
</dbReference>
<accession>A0A2T7EQ38</accession>
<keyword evidence="2" id="KW-1185">Reference proteome</keyword>
<dbReference type="Gramene" id="PUZ69943">
    <property type="protein sequence ID" value="PUZ69943"/>
    <property type="gene ID" value="GQ55_2G171400"/>
</dbReference>
<evidence type="ECO:0000313" key="2">
    <source>
        <dbReference type="Proteomes" id="UP000244336"/>
    </source>
</evidence>
<gene>
    <name evidence="1" type="ORF">GQ55_2G171400</name>
</gene>
<dbReference type="AlphaFoldDB" id="A0A2T7EQ38"/>
<dbReference type="EMBL" id="CM009750">
    <property type="protein sequence ID" value="PUZ69943.1"/>
    <property type="molecule type" value="Genomic_DNA"/>
</dbReference>